<dbReference type="InterPro" id="IPR011576">
    <property type="entry name" value="Pyridox_Oxase_N"/>
</dbReference>
<dbReference type="AlphaFoldDB" id="A0A0X8E2V9"/>
<feature type="domain" description="Pyridoxamine 5'-phosphate oxidase N-terminal" evidence="2">
    <location>
        <begin position="11"/>
        <end position="119"/>
    </location>
</feature>
<accession>A0A0X8E2V9</accession>
<dbReference type="KEGG" id="mvd:AWU67_12040"/>
<sequence>MTTQLNEIALHFVGERHMGILSTLDRRGGVHSVPVGFTVEGGVVRIITSDATQKVRNVERGGTATVAQVHEGRWISFSGPATINRDADAVAHAVELYAGRYRQPRVNPIRVVVEIAVDKTMGSADLFEPQEESAA</sequence>
<reference evidence="3 4" key="1">
    <citation type="journal article" date="2016" name="J. Biotechnol.">
        <title>First complete genome sequence of a species in the genus Microterricola, an extremophilic cold active enzyme producing bacterial strain ERGS5:02 isolated from Sikkim Himalaya.</title>
        <authorList>
            <person name="Himanshu"/>
            <person name="Swarnkar M.K."/>
            <person name="Singh D."/>
            <person name="Kumar R."/>
        </authorList>
    </citation>
    <scope>NUCLEOTIDE SEQUENCE [LARGE SCALE GENOMIC DNA]</scope>
    <source>
        <strain evidence="3 4">ERGS5:02</strain>
    </source>
</reference>
<gene>
    <name evidence="3" type="ORF">AWU67_12040</name>
</gene>
<dbReference type="GO" id="GO:0005829">
    <property type="term" value="C:cytosol"/>
    <property type="evidence" value="ECO:0007669"/>
    <property type="project" value="TreeGrafter"/>
</dbReference>
<dbReference type="PANTHER" id="PTHR35176:SF1">
    <property type="entry name" value="F420H(2)-DEPENDENT BILIVERDIN REDUCTASE"/>
    <property type="match status" value="1"/>
</dbReference>
<dbReference type="Proteomes" id="UP000058305">
    <property type="component" value="Chromosome"/>
</dbReference>
<dbReference type="InterPro" id="IPR052019">
    <property type="entry name" value="F420H2_bilvrd_red/Heme_oxyg"/>
</dbReference>
<dbReference type="InterPro" id="IPR012349">
    <property type="entry name" value="Split_barrel_FMN-bd"/>
</dbReference>
<keyword evidence="1" id="KW-0560">Oxidoreductase</keyword>
<evidence type="ECO:0000259" key="2">
    <source>
        <dbReference type="Pfam" id="PF01243"/>
    </source>
</evidence>
<protein>
    <recommendedName>
        <fullName evidence="2">Pyridoxamine 5'-phosphate oxidase N-terminal domain-containing protein</fullName>
    </recommendedName>
</protein>
<dbReference type="RefSeq" id="WP_067229342.1">
    <property type="nucleotide sequence ID" value="NZ_CP014145.1"/>
</dbReference>
<proteinExistence type="predicted"/>
<dbReference type="EMBL" id="CP014145">
    <property type="protein sequence ID" value="AMB59469.1"/>
    <property type="molecule type" value="Genomic_DNA"/>
</dbReference>
<name>A0A0X8E2V9_9MICO</name>
<dbReference type="GO" id="GO:0016627">
    <property type="term" value="F:oxidoreductase activity, acting on the CH-CH group of donors"/>
    <property type="evidence" value="ECO:0007669"/>
    <property type="project" value="TreeGrafter"/>
</dbReference>
<evidence type="ECO:0000256" key="1">
    <source>
        <dbReference type="ARBA" id="ARBA00023002"/>
    </source>
</evidence>
<organism evidence="3 4">
    <name type="scientific">Microterricola viridarii</name>
    <dbReference type="NCBI Taxonomy" id="412690"/>
    <lineage>
        <taxon>Bacteria</taxon>
        <taxon>Bacillati</taxon>
        <taxon>Actinomycetota</taxon>
        <taxon>Actinomycetes</taxon>
        <taxon>Micrococcales</taxon>
        <taxon>Microbacteriaceae</taxon>
        <taxon>Microterricola</taxon>
    </lineage>
</organism>
<dbReference type="PANTHER" id="PTHR35176">
    <property type="entry name" value="HEME OXYGENASE HI_0854-RELATED"/>
    <property type="match status" value="1"/>
</dbReference>
<evidence type="ECO:0000313" key="3">
    <source>
        <dbReference type="EMBL" id="AMB59469.1"/>
    </source>
</evidence>
<evidence type="ECO:0000313" key="4">
    <source>
        <dbReference type="Proteomes" id="UP000058305"/>
    </source>
</evidence>
<dbReference type="OrthoDB" id="4551790at2"/>
<dbReference type="SUPFAM" id="SSF50475">
    <property type="entry name" value="FMN-binding split barrel"/>
    <property type="match status" value="1"/>
</dbReference>
<reference evidence="4" key="2">
    <citation type="submission" date="2016-01" db="EMBL/GenBank/DDBJ databases">
        <title>First complete genome sequence of a species in the genus Microterricola, an extremophilic cold active enzyme producing strain ERGS5:02 isolated from Sikkim Himalaya.</title>
        <authorList>
            <person name="Kumar R."/>
            <person name="Singh D."/>
            <person name="Swarnkar M.K."/>
        </authorList>
    </citation>
    <scope>NUCLEOTIDE SEQUENCE [LARGE SCALE GENOMIC DNA]</scope>
    <source>
        <strain evidence="4">ERGS5:02</strain>
    </source>
</reference>
<dbReference type="Pfam" id="PF01243">
    <property type="entry name" value="PNPOx_N"/>
    <property type="match status" value="1"/>
</dbReference>
<dbReference type="Gene3D" id="2.30.110.10">
    <property type="entry name" value="Electron Transport, Fmn-binding Protein, Chain A"/>
    <property type="match status" value="1"/>
</dbReference>
<dbReference type="GO" id="GO:0070967">
    <property type="term" value="F:coenzyme F420 binding"/>
    <property type="evidence" value="ECO:0007669"/>
    <property type="project" value="TreeGrafter"/>
</dbReference>
<keyword evidence="4" id="KW-1185">Reference proteome</keyword>